<dbReference type="Proteomes" id="UP000199754">
    <property type="component" value="Chromosome"/>
</dbReference>
<dbReference type="RefSeq" id="WP_089419447.1">
    <property type="nucleotide sequence ID" value="NZ_CP022415.1"/>
</dbReference>
<proteinExistence type="predicted"/>
<protein>
    <submittedName>
        <fullName evidence="2">Uncharacterized protein</fullName>
    </submittedName>
</protein>
<sequence length="184" mass="20088">MKKILMIAVAAFVISTMSAQACRMATALNIEDVSFADVVVIGTVENYEIVRDVAFREGMLSNPDLSDNLRELYSDPNQSLLGDYARFEVLVSETIVGGVPQRFMATWDNSTFGEPASLSTEQLLMAFRYAQTPMPPLQGPSATVLPNPEPQLLTILQAPCAPPFLFSSSSEAAQNVREILEVNP</sequence>
<keyword evidence="3" id="KW-1185">Reference proteome</keyword>
<feature type="chain" id="PRO_5012217237" evidence="1">
    <location>
        <begin position="22"/>
        <end position="184"/>
    </location>
</feature>
<dbReference type="KEGG" id="spse:SULPSESMR1_00539"/>
<keyword evidence="1" id="KW-0732">Signal</keyword>
<accession>A0A221JXG6</accession>
<feature type="signal peptide" evidence="1">
    <location>
        <begin position="1"/>
        <end position="21"/>
    </location>
</feature>
<evidence type="ECO:0000256" key="1">
    <source>
        <dbReference type="SAM" id="SignalP"/>
    </source>
</evidence>
<gene>
    <name evidence="2" type="ORF">SULPSESMR1_00539</name>
</gene>
<evidence type="ECO:0000313" key="3">
    <source>
        <dbReference type="Proteomes" id="UP000199754"/>
    </source>
</evidence>
<evidence type="ECO:0000313" key="2">
    <source>
        <dbReference type="EMBL" id="ASM71373.1"/>
    </source>
</evidence>
<dbReference type="PROSITE" id="PS51257">
    <property type="entry name" value="PROKAR_LIPOPROTEIN"/>
    <property type="match status" value="1"/>
</dbReference>
<reference evidence="2 3" key="1">
    <citation type="submission" date="2017-07" db="EMBL/GenBank/DDBJ databases">
        <title>Genome Sequence of Sulfitobacter pseudonitzschiae Strain SMR1 Isolated from a culture of the Diatom Skeletonema marinoi.</title>
        <authorList>
            <person name="Topel M."/>
            <person name="Pinder M.I.M."/>
            <person name="Johansson O.N."/>
            <person name="Kourtchenko O."/>
            <person name="Godhe A."/>
            <person name="Clarke A.K."/>
        </authorList>
    </citation>
    <scope>NUCLEOTIDE SEQUENCE [LARGE SCALE GENOMIC DNA]</scope>
    <source>
        <strain evidence="2 3">SMR1</strain>
    </source>
</reference>
<organism evidence="2 3">
    <name type="scientific">Pseudosulfitobacter pseudonitzschiae</name>
    <dbReference type="NCBI Taxonomy" id="1402135"/>
    <lineage>
        <taxon>Bacteria</taxon>
        <taxon>Pseudomonadati</taxon>
        <taxon>Pseudomonadota</taxon>
        <taxon>Alphaproteobacteria</taxon>
        <taxon>Rhodobacterales</taxon>
        <taxon>Roseobacteraceae</taxon>
        <taxon>Pseudosulfitobacter</taxon>
    </lineage>
</organism>
<dbReference type="OrthoDB" id="8449521at2"/>
<name>A0A221JXG6_9RHOB</name>
<dbReference type="AlphaFoldDB" id="A0A221JXG6"/>
<dbReference type="EMBL" id="CP022415">
    <property type="protein sequence ID" value="ASM71373.1"/>
    <property type="molecule type" value="Genomic_DNA"/>
</dbReference>